<comment type="caution">
    <text evidence="1">The sequence shown here is derived from an EMBL/GenBank/DDBJ whole genome shotgun (WGS) entry which is preliminary data.</text>
</comment>
<accession>A0A9P8Q0E1</accession>
<reference evidence="1" key="2">
    <citation type="submission" date="2021-01" db="EMBL/GenBank/DDBJ databases">
        <authorList>
            <person name="Schikora-Tamarit M.A."/>
        </authorList>
    </citation>
    <scope>NUCLEOTIDE SEQUENCE</scope>
    <source>
        <strain evidence="1">CBS2887</strain>
    </source>
</reference>
<dbReference type="AlphaFoldDB" id="A0A9P8Q0E1"/>
<dbReference type="Proteomes" id="UP000774326">
    <property type="component" value="Unassembled WGS sequence"/>
</dbReference>
<dbReference type="EMBL" id="JAEUBG010004183">
    <property type="protein sequence ID" value="KAH3681887.1"/>
    <property type="molecule type" value="Genomic_DNA"/>
</dbReference>
<sequence>MFTISGFEFLDYYLHKVVSNKSHKSSTKKQQLVEESKFVSLVIITYNNSTRPTEDYNEQRIEQFATYKEEIMGAHVGERLMPIEIKFRLRSEE</sequence>
<gene>
    <name evidence="1" type="ORF">WICPIJ_007134</name>
</gene>
<proteinExistence type="predicted"/>
<keyword evidence="2" id="KW-1185">Reference proteome</keyword>
<organism evidence="1 2">
    <name type="scientific">Wickerhamomyces pijperi</name>
    <name type="common">Yeast</name>
    <name type="synonym">Pichia pijperi</name>
    <dbReference type="NCBI Taxonomy" id="599730"/>
    <lineage>
        <taxon>Eukaryota</taxon>
        <taxon>Fungi</taxon>
        <taxon>Dikarya</taxon>
        <taxon>Ascomycota</taxon>
        <taxon>Saccharomycotina</taxon>
        <taxon>Saccharomycetes</taxon>
        <taxon>Phaffomycetales</taxon>
        <taxon>Wickerhamomycetaceae</taxon>
        <taxon>Wickerhamomyces</taxon>
    </lineage>
</organism>
<reference evidence="1" key="1">
    <citation type="journal article" date="2021" name="Open Biol.">
        <title>Shared evolutionary footprints suggest mitochondrial oxidative damage underlies multiple complex I losses in fungi.</title>
        <authorList>
            <person name="Schikora-Tamarit M.A."/>
            <person name="Marcet-Houben M."/>
            <person name="Nosek J."/>
            <person name="Gabaldon T."/>
        </authorList>
    </citation>
    <scope>NUCLEOTIDE SEQUENCE</scope>
    <source>
        <strain evidence="1">CBS2887</strain>
    </source>
</reference>
<evidence type="ECO:0000313" key="2">
    <source>
        <dbReference type="Proteomes" id="UP000774326"/>
    </source>
</evidence>
<evidence type="ECO:0000313" key="1">
    <source>
        <dbReference type="EMBL" id="KAH3681887.1"/>
    </source>
</evidence>
<name>A0A9P8Q0E1_WICPI</name>
<protein>
    <submittedName>
        <fullName evidence="1">Uncharacterized protein</fullName>
    </submittedName>
</protein>